<feature type="compositionally biased region" description="Basic and acidic residues" evidence="1">
    <location>
        <begin position="49"/>
        <end position="62"/>
    </location>
</feature>
<reference evidence="2 3" key="1">
    <citation type="journal article" date="2018" name="Mycol. Prog.">
        <title>Coniella lustricola, a new species from submerged detritus.</title>
        <authorList>
            <person name="Raudabaugh D.B."/>
            <person name="Iturriaga T."/>
            <person name="Carver A."/>
            <person name="Mondo S."/>
            <person name="Pangilinan J."/>
            <person name="Lipzen A."/>
            <person name="He G."/>
            <person name="Amirebrahimi M."/>
            <person name="Grigoriev I.V."/>
            <person name="Miller A.N."/>
        </authorList>
    </citation>
    <scope>NUCLEOTIDE SEQUENCE [LARGE SCALE GENOMIC DNA]</scope>
    <source>
        <strain evidence="2 3">B22-T-1</strain>
    </source>
</reference>
<evidence type="ECO:0000313" key="3">
    <source>
        <dbReference type="Proteomes" id="UP000241462"/>
    </source>
</evidence>
<keyword evidence="3" id="KW-1185">Reference proteome</keyword>
<accession>A0A2T3AM44</accession>
<dbReference type="AlphaFoldDB" id="A0A2T3AM44"/>
<feature type="region of interest" description="Disordered" evidence="1">
    <location>
        <begin position="37"/>
        <end position="155"/>
    </location>
</feature>
<feature type="compositionally biased region" description="Basic and acidic residues" evidence="1">
    <location>
        <begin position="85"/>
        <end position="102"/>
    </location>
</feature>
<dbReference type="EMBL" id="KZ678375">
    <property type="protein sequence ID" value="PSS03446.1"/>
    <property type="molecule type" value="Genomic_DNA"/>
</dbReference>
<organism evidence="2 3">
    <name type="scientific">Coniella lustricola</name>
    <dbReference type="NCBI Taxonomy" id="2025994"/>
    <lineage>
        <taxon>Eukaryota</taxon>
        <taxon>Fungi</taxon>
        <taxon>Dikarya</taxon>
        <taxon>Ascomycota</taxon>
        <taxon>Pezizomycotina</taxon>
        <taxon>Sordariomycetes</taxon>
        <taxon>Sordariomycetidae</taxon>
        <taxon>Diaporthales</taxon>
        <taxon>Schizoparmaceae</taxon>
        <taxon>Coniella</taxon>
    </lineage>
</organism>
<evidence type="ECO:0000313" key="2">
    <source>
        <dbReference type="EMBL" id="PSS03446.1"/>
    </source>
</evidence>
<dbReference type="Proteomes" id="UP000241462">
    <property type="component" value="Unassembled WGS sequence"/>
</dbReference>
<evidence type="ECO:0000256" key="1">
    <source>
        <dbReference type="SAM" id="MobiDB-lite"/>
    </source>
</evidence>
<dbReference type="STRING" id="2025994.A0A2T3AM44"/>
<proteinExistence type="predicted"/>
<gene>
    <name evidence="2" type="ORF">BD289DRAFT_449541</name>
</gene>
<dbReference type="InParanoid" id="A0A2T3AM44"/>
<sequence>MSFLNSTARIVLRTAATTSTRTTPRAAVARQSTTFQRGYRTTSALQLPYKDDQDRESLKPRSTEGTQSSLGDDEAAHTDTAFDPNKTRPEEEREAAHQEKGHAGNPLETSGASHEKSMPLGQEGGGEMQGTTKSERNKASGHGSQKKSGKGPGSS</sequence>
<protein>
    <submittedName>
        <fullName evidence="2">Uncharacterized protein</fullName>
    </submittedName>
</protein>
<dbReference type="OrthoDB" id="423498at2759"/>
<name>A0A2T3AM44_9PEZI</name>
<dbReference type="PANTHER" id="PTHR42090:SF1">
    <property type="match status" value="1"/>
</dbReference>
<dbReference type="PANTHER" id="PTHR42090">
    <property type="match status" value="1"/>
</dbReference>